<proteinExistence type="predicted"/>
<accession>A0A5J4NXI8</accession>
<dbReference type="Proteomes" id="UP000324629">
    <property type="component" value="Unassembled WGS sequence"/>
</dbReference>
<sequence length="51" mass="5722">MVRISTHPLRLLALKYGADYVFSEVSLVVMCVSFTHCACYGVFKSFLHHGS</sequence>
<comment type="caution">
    <text evidence="2">The sequence shown here is derived from an EMBL/GenBank/DDBJ whole genome shotgun (WGS) entry which is preliminary data.</text>
</comment>
<protein>
    <submittedName>
        <fullName evidence="2">Uncharacterized protein</fullName>
    </submittedName>
</protein>
<gene>
    <name evidence="2" type="ORF">DEA37_0005828</name>
</gene>
<feature type="transmembrane region" description="Helical" evidence="1">
    <location>
        <begin position="20"/>
        <end position="43"/>
    </location>
</feature>
<evidence type="ECO:0000313" key="3">
    <source>
        <dbReference type="Proteomes" id="UP000324629"/>
    </source>
</evidence>
<keyword evidence="3" id="KW-1185">Reference proteome</keyword>
<dbReference type="AlphaFoldDB" id="A0A5J4NXI8"/>
<keyword evidence="1" id="KW-1133">Transmembrane helix</keyword>
<organism evidence="2 3">
    <name type="scientific">Paragonimus westermani</name>
    <dbReference type="NCBI Taxonomy" id="34504"/>
    <lineage>
        <taxon>Eukaryota</taxon>
        <taxon>Metazoa</taxon>
        <taxon>Spiralia</taxon>
        <taxon>Lophotrochozoa</taxon>
        <taxon>Platyhelminthes</taxon>
        <taxon>Trematoda</taxon>
        <taxon>Digenea</taxon>
        <taxon>Plagiorchiida</taxon>
        <taxon>Troglotremata</taxon>
        <taxon>Troglotrematidae</taxon>
        <taxon>Paragonimus</taxon>
    </lineage>
</organism>
<evidence type="ECO:0000313" key="2">
    <source>
        <dbReference type="EMBL" id="KAA3680346.1"/>
    </source>
</evidence>
<reference evidence="2 3" key="1">
    <citation type="journal article" date="2019" name="Gigascience">
        <title>Whole-genome sequence of the oriental lung fluke Paragonimus westermani.</title>
        <authorList>
            <person name="Oey H."/>
            <person name="Zakrzewski M."/>
            <person name="Narain K."/>
            <person name="Devi K.R."/>
            <person name="Agatsuma T."/>
            <person name="Nawaratna S."/>
            <person name="Gobert G.N."/>
            <person name="Jones M.K."/>
            <person name="Ragan M.A."/>
            <person name="McManus D.P."/>
            <person name="Krause L."/>
        </authorList>
    </citation>
    <scope>NUCLEOTIDE SEQUENCE [LARGE SCALE GENOMIC DNA]</scope>
    <source>
        <strain evidence="2 3">IND2009</strain>
    </source>
</reference>
<dbReference type="EMBL" id="QNGE01000467">
    <property type="protein sequence ID" value="KAA3680346.1"/>
    <property type="molecule type" value="Genomic_DNA"/>
</dbReference>
<name>A0A5J4NXI8_9TREM</name>
<keyword evidence="1" id="KW-0472">Membrane</keyword>
<keyword evidence="1" id="KW-0812">Transmembrane</keyword>
<evidence type="ECO:0000256" key="1">
    <source>
        <dbReference type="SAM" id="Phobius"/>
    </source>
</evidence>